<proteinExistence type="predicted"/>
<dbReference type="AlphaFoldDB" id="A0A1F5YF19"/>
<sequence>MIKTLKFSLILIFGFCLLNLRPSLAGAQDMSSESYQLQGGNFNITSESGTSSPARLIDQIGQTSAQIFSAKGILLQSGFLNKASGSSLNFTVNPVIVNFDPLTAGEAVYKDIFIVVENGDFPGYSVLLSQNQPLTSQTGEQIPDTVCDALKNKPCSVYKSNLWQEKLSYGLGYHVKSQNTPREFNKEYFFRPFSSLSKKELPVVFMQSVEKKIKNSAVVTLKLHLSPQQSISIYQNELIFTVIPGI</sequence>
<reference evidence="2 3" key="1">
    <citation type="journal article" date="2016" name="Nat. Commun.">
        <title>Thousands of microbial genomes shed light on interconnected biogeochemical processes in an aquifer system.</title>
        <authorList>
            <person name="Anantharaman K."/>
            <person name="Brown C.T."/>
            <person name="Hug L.A."/>
            <person name="Sharon I."/>
            <person name="Castelle C.J."/>
            <person name="Probst A.J."/>
            <person name="Thomas B.C."/>
            <person name="Singh A."/>
            <person name="Wilkins M.J."/>
            <person name="Karaoz U."/>
            <person name="Brodie E.L."/>
            <person name="Williams K.H."/>
            <person name="Hubbard S.S."/>
            <person name="Banfield J.F."/>
        </authorList>
    </citation>
    <scope>NUCLEOTIDE SEQUENCE [LARGE SCALE GENOMIC DNA]</scope>
</reference>
<keyword evidence="1" id="KW-0732">Signal</keyword>
<accession>A0A1F5YF19</accession>
<evidence type="ECO:0000313" key="3">
    <source>
        <dbReference type="Proteomes" id="UP000177396"/>
    </source>
</evidence>
<protein>
    <submittedName>
        <fullName evidence="2">Uncharacterized protein</fullName>
    </submittedName>
</protein>
<dbReference type="Proteomes" id="UP000177396">
    <property type="component" value="Unassembled WGS sequence"/>
</dbReference>
<comment type="caution">
    <text evidence="2">The sequence shown here is derived from an EMBL/GenBank/DDBJ whole genome shotgun (WGS) entry which is preliminary data.</text>
</comment>
<organism evidence="2 3">
    <name type="scientific">Candidatus Gottesmanbacteria bacterium RBG_16_38_7b</name>
    <dbReference type="NCBI Taxonomy" id="1798372"/>
    <lineage>
        <taxon>Bacteria</taxon>
        <taxon>Candidatus Gottesmaniibacteriota</taxon>
    </lineage>
</organism>
<feature type="chain" id="PRO_5009522447" evidence="1">
    <location>
        <begin position="28"/>
        <end position="246"/>
    </location>
</feature>
<evidence type="ECO:0000256" key="1">
    <source>
        <dbReference type="SAM" id="SignalP"/>
    </source>
</evidence>
<gene>
    <name evidence="2" type="ORF">A2153_01495</name>
</gene>
<dbReference type="EMBL" id="MFJB01000087">
    <property type="protein sequence ID" value="OGF98764.1"/>
    <property type="molecule type" value="Genomic_DNA"/>
</dbReference>
<name>A0A1F5YF19_9BACT</name>
<evidence type="ECO:0000313" key="2">
    <source>
        <dbReference type="EMBL" id="OGF98764.1"/>
    </source>
</evidence>
<feature type="signal peptide" evidence="1">
    <location>
        <begin position="1"/>
        <end position="27"/>
    </location>
</feature>